<keyword evidence="4 8" id="KW-0418">Kinase</keyword>
<dbReference type="Pfam" id="PF02224">
    <property type="entry name" value="Cytidylate_kin"/>
    <property type="match status" value="1"/>
</dbReference>
<dbReference type="Proteomes" id="UP000254033">
    <property type="component" value="Unassembled WGS sequence"/>
</dbReference>
<dbReference type="Gene3D" id="3.40.50.300">
    <property type="entry name" value="P-loop containing nucleotide triphosphate hydrolases"/>
    <property type="match status" value="1"/>
</dbReference>
<evidence type="ECO:0000256" key="7">
    <source>
        <dbReference type="ARBA" id="ARBA00048478"/>
    </source>
</evidence>
<evidence type="ECO:0000256" key="2">
    <source>
        <dbReference type="ARBA" id="ARBA00022679"/>
    </source>
</evidence>
<dbReference type="InterPro" id="IPR027417">
    <property type="entry name" value="P-loop_NTPase"/>
</dbReference>
<comment type="catalytic activity">
    <reaction evidence="6 8">
        <text>dCMP + ATP = dCDP + ADP</text>
        <dbReference type="Rhea" id="RHEA:25094"/>
        <dbReference type="ChEBI" id="CHEBI:30616"/>
        <dbReference type="ChEBI" id="CHEBI:57566"/>
        <dbReference type="ChEBI" id="CHEBI:58593"/>
        <dbReference type="ChEBI" id="CHEBI:456216"/>
        <dbReference type="EC" id="2.7.4.25"/>
    </reaction>
</comment>
<dbReference type="Proteomes" id="UP000054698">
    <property type="component" value="Unassembled WGS sequence"/>
</dbReference>
<keyword evidence="2 8" id="KW-0808">Transferase</keyword>
<dbReference type="GO" id="GO:0036431">
    <property type="term" value="F:dCMP kinase activity"/>
    <property type="evidence" value="ECO:0007669"/>
    <property type="project" value="InterPro"/>
</dbReference>
<evidence type="ECO:0000256" key="1">
    <source>
        <dbReference type="ARBA" id="ARBA00009427"/>
    </source>
</evidence>
<keyword evidence="5 8" id="KW-0067">ATP-binding</keyword>
<protein>
    <recommendedName>
        <fullName evidence="8">Cytidylate kinase</fullName>
        <shortName evidence="8">CK</shortName>
        <ecNumber evidence="8">2.7.4.25</ecNumber>
    </recommendedName>
    <alternativeName>
        <fullName evidence="8">Cytidine monophosphate kinase</fullName>
        <shortName evidence="8">CMP kinase</shortName>
    </alternativeName>
</protein>
<dbReference type="GO" id="GO:0006220">
    <property type="term" value="P:pyrimidine nucleotide metabolic process"/>
    <property type="evidence" value="ECO:0007669"/>
    <property type="project" value="UniProtKB-UniRule"/>
</dbReference>
<name>A0A0W0TIH9_9GAMM</name>
<gene>
    <name evidence="8 11" type="primary">cmk</name>
    <name evidence="10" type="ORF">Lfee_2987</name>
    <name evidence="11" type="ORF">NCTC11978_01444</name>
</gene>
<dbReference type="CDD" id="cd02020">
    <property type="entry name" value="CMPK"/>
    <property type="match status" value="1"/>
</dbReference>
<dbReference type="EC" id="2.7.4.25" evidence="8"/>
<dbReference type="InterPro" id="IPR011994">
    <property type="entry name" value="Cytidylate_kinase_dom"/>
</dbReference>
<proteinExistence type="inferred from homology"/>
<evidence type="ECO:0000256" key="6">
    <source>
        <dbReference type="ARBA" id="ARBA00047615"/>
    </source>
</evidence>
<evidence type="ECO:0000256" key="3">
    <source>
        <dbReference type="ARBA" id="ARBA00022741"/>
    </source>
</evidence>
<dbReference type="AlphaFoldDB" id="A0A0W0TIH9"/>
<dbReference type="GO" id="GO:0015949">
    <property type="term" value="P:nucleobase-containing small molecule interconversion"/>
    <property type="evidence" value="ECO:0007669"/>
    <property type="project" value="TreeGrafter"/>
</dbReference>
<keyword evidence="3 8" id="KW-0547">Nucleotide-binding</keyword>
<dbReference type="InterPro" id="IPR003136">
    <property type="entry name" value="Cytidylate_kin"/>
</dbReference>
<evidence type="ECO:0000259" key="9">
    <source>
        <dbReference type="Pfam" id="PF02224"/>
    </source>
</evidence>
<dbReference type="NCBIfam" id="TIGR00017">
    <property type="entry name" value="cmk"/>
    <property type="match status" value="1"/>
</dbReference>
<accession>A0A0W0TIH9</accession>
<comment type="catalytic activity">
    <reaction evidence="7 8">
        <text>CMP + ATP = CDP + ADP</text>
        <dbReference type="Rhea" id="RHEA:11600"/>
        <dbReference type="ChEBI" id="CHEBI:30616"/>
        <dbReference type="ChEBI" id="CHEBI:58069"/>
        <dbReference type="ChEBI" id="CHEBI:60377"/>
        <dbReference type="ChEBI" id="CHEBI:456216"/>
        <dbReference type="EC" id="2.7.4.25"/>
    </reaction>
</comment>
<dbReference type="GO" id="GO:0005829">
    <property type="term" value="C:cytosol"/>
    <property type="evidence" value="ECO:0007669"/>
    <property type="project" value="TreeGrafter"/>
</dbReference>
<dbReference type="SUPFAM" id="SSF52540">
    <property type="entry name" value="P-loop containing nucleoside triphosphate hydrolases"/>
    <property type="match status" value="1"/>
</dbReference>
<evidence type="ECO:0000313" key="12">
    <source>
        <dbReference type="Proteomes" id="UP000054698"/>
    </source>
</evidence>
<feature type="domain" description="Cytidylate kinase" evidence="9">
    <location>
        <begin position="11"/>
        <end position="225"/>
    </location>
</feature>
<evidence type="ECO:0000256" key="5">
    <source>
        <dbReference type="ARBA" id="ARBA00022840"/>
    </source>
</evidence>
<keyword evidence="8" id="KW-0963">Cytoplasm</keyword>
<comment type="subcellular location">
    <subcellularLocation>
        <location evidence="8">Cytoplasm</location>
    </subcellularLocation>
</comment>
<dbReference type="PANTHER" id="PTHR21299:SF2">
    <property type="entry name" value="CYTIDYLATE KINASE"/>
    <property type="match status" value="1"/>
</dbReference>
<dbReference type="EMBL" id="LNYB01000085">
    <property type="protein sequence ID" value="KTC95323.1"/>
    <property type="molecule type" value="Genomic_DNA"/>
</dbReference>
<dbReference type="PANTHER" id="PTHR21299">
    <property type="entry name" value="CYTIDYLATE KINASE/PANTOATE-BETA-ALANINE LIGASE"/>
    <property type="match status" value="1"/>
</dbReference>
<dbReference type="STRING" id="453.Lfee_2987"/>
<reference evidence="11 13" key="2">
    <citation type="submission" date="2018-06" db="EMBL/GenBank/DDBJ databases">
        <authorList>
            <consortium name="Pathogen Informatics"/>
            <person name="Doyle S."/>
        </authorList>
    </citation>
    <scope>NUCLEOTIDE SEQUENCE [LARGE SCALE GENOMIC DNA]</scope>
    <source>
        <strain evidence="11 13">NCTC11978</strain>
    </source>
</reference>
<dbReference type="EMBL" id="UGNY01000001">
    <property type="protein sequence ID" value="STX38260.1"/>
    <property type="molecule type" value="Genomic_DNA"/>
</dbReference>
<evidence type="ECO:0000313" key="10">
    <source>
        <dbReference type="EMBL" id="KTC95323.1"/>
    </source>
</evidence>
<dbReference type="PATRIC" id="fig|453.4.peg.3259"/>
<reference evidence="10 12" key="1">
    <citation type="submission" date="2015-11" db="EMBL/GenBank/DDBJ databases">
        <title>Genomic analysis of 38 Legionella species identifies large and diverse effector repertoires.</title>
        <authorList>
            <person name="Burstein D."/>
            <person name="Amaro F."/>
            <person name="Zusman T."/>
            <person name="Lifshitz Z."/>
            <person name="Cohen O."/>
            <person name="Gilbert J.A."/>
            <person name="Pupko T."/>
            <person name="Shuman H.A."/>
            <person name="Segal G."/>
        </authorList>
    </citation>
    <scope>NUCLEOTIDE SEQUENCE [LARGE SCALE GENOMIC DNA]</scope>
    <source>
        <strain evidence="10 12">WO-44C</strain>
    </source>
</reference>
<dbReference type="HAMAP" id="MF_00238">
    <property type="entry name" value="Cytidyl_kinase_type1"/>
    <property type="match status" value="1"/>
</dbReference>
<evidence type="ECO:0000256" key="4">
    <source>
        <dbReference type="ARBA" id="ARBA00022777"/>
    </source>
</evidence>
<evidence type="ECO:0000256" key="8">
    <source>
        <dbReference type="HAMAP-Rule" id="MF_00238"/>
    </source>
</evidence>
<feature type="binding site" evidence="8">
    <location>
        <begin position="15"/>
        <end position="23"/>
    </location>
    <ligand>
        <name>ATP</name>
        <dbReference type="ChEBI" id="CHEBI:30616"/>
    </ligand>
</feature>
<comment type="similarity">
    <text evidence="1 8">Belongs to the cytidylate kinase family. Type 1 subfamily.</text>
</comment>
<evidence type="ECO:0000313" key="11">
    <source>
        <dbReference type="EMBL" id="STX38260.1"/>
    </source>
</evidence>
<keyword evidence="12" id="KW-1185">Reference proteome</keyword>
<organism evidence="10 12">
    <name type="scientific">Legionella feeleii</name>
    <dbReference type="NCBI Taxonomy" id="453"/>
    <lineage>
        <taxon>Bacteria</taxon>
        <taxon>Pseudomonadati</taxon>
        <taxon>Pseudomonadota</taxon>
        <taxon>Gammaproteobacteria</taxon>
        <taxon>Legionellales</taxon>
        <taxon>Legionellaceae</taxon>
        <taxon>Legionella</taxon>
    </lineage>
</organism>
<evidence type="ECO:0000313" key="13">
    <source>
        <dbReference type="Proteomes" id="UP000254033"/>
    </source>
</evidence>
<dbReference type="GO" id="GO:0005524">
    <property type="term" value="F:ATP binding"/>
    <property type="evidence" value="ECO:0007669"/>
    <property type="project" value="UniProtKB-UniRule"/>
</dbReference>
<sequence length="231" mass="25830">MMMSDKNVPVITIDGPSGTGKGTICHMLANHLGWHVLDSGCIYRVLAYATRKKNIDFNDIAQIVELAYSLDLRFETDPQQRTRVLLEGHDVFDEIRSELCGQDASKIAVVPEIRKALLARQRAFALPPGLVTDGRDMGTVVFPDSILKIYLYASAEERASRRYFQLKEKGIDASLAEVVDELAKRDARDTARTHAPLKPAEDAVMIDTTGLTIVQVFDNVLKLVDERLFLR</sequence>